<sequence>MKDFELIYNDCLKNEKFNTIYNDYLADFKIFIEILKMTVRKEQNFNLKKFNSFYSKWIWISAFYLMNNESPLTKKYFMKEVYTSFNSNFQFK</sequence>
<proteinExistence type="predicted"/>
<keyword evidence="2" id="KW-1185">Reference proteome</keyword>
<organism evidence="1 2">
    <name type="scientific">Methylovorus glucosotrophus (strain SIP3-4)</name>
    <dbReference type="NCBI Taxonomy" id="582744"/>
    <lineage>
        <taxon>Bacteria</taxon>
        <taxon>Pseudomonadati</taxon>
        <taxon>Pseudomonadota</taxon>
        <taxon>Betaproteobacteria</taxon>
        <taxon>Nitrosomonadales</taxon>
        <taxon>Methylophilaceae</taxon>
        <taxon>Methylovorus</taxon>
    </lineage>
</organism>
<evidence type="ECO:0000313" key="2">
    <source>
        <dbReference type="Proteomes" id="UP000002743"/>
    </source>
</evidence>
<dbReference type="STRING" id="582744.Msip34_2055"/>
<reference evidence="1 2" key="2">
    <citation type="journal article" date="2011" name="J. Bacteriol.">
        <title>Genomes of three methylotrophs from a single niche uncover genetic and metabolic divergence of Methylophilaceae.</title>
        <authorList>
            <person name="Lapidus A."/>
            <person name="Clum A."/>
            <person name="Labutti K."/>
            <person name="Kaluzhnaya M.G."/>
            <person name="Lim S."/>
            <person name="Beck D.A."/>
            <person name="Glavina Del Rio T."/>
            <person name="Nolan M."/>
            <person name="Mavromatis K."/>
            <person name="Huntemann M."/>
            <person name="Lucas S."/>
            <person name="Lidstrom M.E."/>
            <person name="Ivanova N."/>
            <person name="Chistoserdova L."/>
        </authorList>
    </citation>
    <scope>NUCLEOTIDE SEQUENCE [LARGE SCALE GENOMIC DNA]</scope>
    <source>
        <strain evidence="1 2">SIP3-4</strain>
    </source>
</reference>
<protein>
    <submittedName>
        <fullName evidence="1">Uncharacterized protein</fullName>
    </submittedName>
</protein>
<dbReference type="EMBL" id="CP001674">
    <property type="protein sequence ID" value="ACT51297.1"/>
    <property type="molecule type" value="Genomic_DNA"/>
</dbReference>
<name>C6X7X0_METGS</name>
<dbReference type="KEGG" id="mei:Msip34_2055"/>
<dbReference type="Proteomes" id="UP000002743">
    <property type="component" value="Chromosome"/>
</dbReference>
<reference evidence="2" key="1">
    <citation type="submission" date="2009-07" db="EMBL/GenBank/DDBJ databases">
        <title>Complete sequence of chromosome of Methylovorus sp. SIP3-4.</title>
        <authorList>
            <person name="Lucas S."/>
            <person name="Copeland A."/>
            <person name="Lapidus A."/>
            <person name="Glavina del Rio T."/>
            <person name="Tice H."/>
            <person name="Bruce D."/>
            <person name="Goodwin L."/>
            <person name="Pitluck S."/>
            <person name="Clum A."/>
            <person name="Larimer F."/>
            <person name="Land M."/>
            <person name="Hauser L."/>
            <person name="Kyrpides N."/>
            <person name="Mikhailova N."/>
            <person name="Kayluzhnaya M."/>
            <person name="Chistoserdova L."/>
        </authorList>
    </citation>
    <scope>NUCLEOTIDE SEQUENCE [LARGE SCALE GENOMIC DNA]</scope>
    <source>
        <strain evidence="2">SIP3-4</strain>
    </source>
</reference>
<accession>C6X7X0</accession>
<evidence type="ECO:0000313" key="1">
    <source>
        <dbReference type="EMBL" id="ACT51297.1"/>
    </source>
</evidence>
<dbReference type="HOGENOM" id="CLU_2409854_0_0_4"/>
<gene>
    <name evidence="1" type="ordered locus">Msip34_2055</name>
</gene>
<dbReference type="AlphaFoldDB" id="C6X7X0"/>
<dbReference type="RefSeq" id="WP_015830644.1">
    <property type="nucleotide sequence ID" value="NC_012969.1"/>
</dbReference>